<keyword evidence="7" id="KW-0788">Thiol protease</keyword>
<evidence type="ECO:0000313" key="14">
    <source>
        <dbReference type="EMBL" id="EHH55262.1"/>
    </source>
</evidence>
<dbReference type="Proteomes" id="UP000009130">
    <property type="component" value="Chromosome 12"/>
</dbReference>
<evidence type="ECO:0000256" key="12">
    <source>
        <dbReference type="SAM" id="MobiDB-lite"/>
    </source>
</evidence>
<comment type="similarity">
    <text evidence="2">Belongs to the peptidase C19 family.</text>
</comment>
<sequence>HFFLRVVFSFTMFGDLFEEEYSTVSNNQYGKGKKLKTKALEPPAPREFTNLSGIRNQGGTCYLNSLLQTLHFTPEFREALFSLGPEELGSFEDKDKPDAKVRIIPLQLQRLFAQLLLLDQEAASTTDLTDSFGWTSNEEMRQHDVQELNRILFSALETSLVGTSGHDLINRLYHGTIVNQIVCKECKNVSERQEDFLDLTVAVKNVSGLEDALWNMYVEEEVFDCDNLYHCGTCDRLVKAAKSAKLRKLPPFLTVSLLRFNFDFVKCERYKETSCYTFPLRINLKPFCEQNELDDLEYMYDLFSVIIHKGGCYGGHYHVYIKDVDHLGNWQFQEEKSKPDVNLKDLQSEEEIDHPLMILKAILLEENNLIPVDQLGQKLLKKIGISWNKKYRKQHGPLRKFLQLHSQIFLLSSDESIVRLLKNGSLQAESDFQRNDQQIFETLPPESPGLNSSISCPHWFDINDSKVQPIREKDIEQQFQGKESAYMLFYRKSQLQRPPEARANPRYGVPCHLLNEMDAANIELQTKRAECDSANNTVELHLHLGPQYHFFNGALHPVVSQTESVWDLTFDKRKTLGDLRQSIFQLLEFWEGDMVLSVAKLVPAGLHIYQTLGGDELTLCETEIADGEDIFVWNGVEVGGVHIQTGIDCEPLLLNVLHLDTSSEGEKCCQVIESPHVFPSNAEVGTVLTALAIPAGVIFINSAGCPGGEGWMAISKEDMRKTFREQGLGNGSSVLIQDSHDDNSLLTKEEKWVTSINEIDWLHVKNLCQVDSEEKQVKISATVNTMVFDIRIKAIKELKLMKELADNSCLRPIDRNGKLLCPVPDSYTLKEAELKMGSSLGLCLGKAPSSCQLFLFFAMGSDVQPGTEMEIIVEETISVRDCLKLMLEKSGVQGDAWHLRKMDWCYEAGEPLCEEDATLKELLICSGDTLLLIEGQLPPPGFLKVPIWWYQLQGPSGHCESHQDQTNCTSSRGGVWRAAFSQGASVNEPAPVSLLYLGDVEISEDAALAELKSQAMTLPPFLEFGVPSPAHLRAWTVERKRPGRLLRTDRQPLREYKLGRRIEICLEPLQKGENLNLLVDDNDDFSTIRDDIGKEKQKQRALGRRQSREALHEQSSCILSSAETPARTRAPETSLSIHVGSFR</sequence>
<protein>
    <recommendedName>
        <fullName evidence="8">Ubiquitin carboxyl-terminal hydrolase 40</fullName>
        <ecNumber evidence="3">3.4.19.12</ecNumber>
    </recommendedName>
    <alternativeName>
        <fullName evidence="11">Deubiquitinating enzyme 40</fullName>
    </alternativeName>
    <alternativeName>
        <fullName evidence="9">Ubiquitin thioesterase 40</fullName>
    </alternativeName>
    <alternativeName>
        <fullName evidence="10">Ubiquitin-specific-processing protease 40</fullName>
    </alternativeName>
</protein>
<feature type="compositionally biased region" description="Polar residues" evidence="12">
    <location>
        <begin position="1113"/>
        <end position="1123"/>
    </location>
</feature>
<evidence type="ECO:0000259" key="13">
    <source>
        <dbReference type="PROSITE" id="PS50235"/>
    </source>
</evidence>
<feature type="non-terminal residue" evidence="14">
    <location>
        <position position="1143"/>
    </location>
</feature>
<dbReference type="PROSITE" id="PS50235">
    <property type="entry name" value="USP_3"/>
    <property type="match status" value="1"/>
</dbReference>
<dbReference type="PROSITE" id="PS00973">
    <property type="entry name" value="USP_2"/>
    <property type="match status" value="1"/>
</dbReference>
<dbReference type="InterPro" id="IPR018200">
    <property type="entry name" value="USP_CS"/>
</dbReference>
<dbReference type="Pfam" id="PF00443">
    <property type="entry name" value="UCH"/>
    <property type="match status" value="1"/>
</dbReference>
<name>G7PKC1_MACFA</name>
<keyword evidence="6" id="KW-0378">Hydrolase</keyword>
<accession>G7PKC1</accession>
<proteinExistence type="inferred from homology"/>
<feature type="domain" description="USP" evidence="13">
    <location>
        <begin position="52"/>
        <end position="493"/>
    </location>
</feature>
<gene>
    <name evidence="14" type="ORF">EGM_04424</name>
</gene>
<evidence type="ECO:0000256" key="8">
    <source>
        <dbReference type="ARBA" id="ARBA00071622"/>
    </source>
</evidence>
<organism>
    <name type="scientific">Macaca fascicularis</name>
    <name type="common">Crab-eating macaque</name>
    <name type="synonym">Cynomolgus monkey</name>
    <dbReference type="NCBI Taxonomy" id="9541"/>
    <lineage>
        <taxon>Eukaryota</taxon>
        <taxon>Metazoa</taxon>
        <taxon>Chordata</taxon>
        <taxon>Craniata</taxon>
        <taxon>Vertebrata</taxon>
        <taxon>Euteleostomi</taxon>
        <taxon>Mammalia</taxon>
        <taxon>Eutheria</taxon>
        <taxon>Euarchontoglires</taxon>
        <taxon>Primates</taxon>
        <taxon>Haplorrhini</taxon>
        <taxon>Catarrhini</taxon>
        <taxon>Cercopithecidae</taxon>
        <taxon>Cercopithecinae</taxon>
        <taxon>Macaca</taxon>
    </lineage>
</organism>
<evidence type="ECO:0000256" key="9">
    <source>
        <dbReference type="ARBA" id="ARBA00075197"/>
    </source>
</evidence>
<evidence type="ECO:0000256" key="3">
    <source>
        <dbReference type="ARBA" id="ARBA00012759"/>
    </source>
</evidence>
<dbReference type="GO" id="GO:0004843">
    <property type="term" value="F:cysteine-type deubiquitinase activity"/>
    <property type="evidence" value="ECO:0007669"/>
    <property type="project" value="UniProtKB-EC"/>
</dbReference>
<evidence type="ECO:0000256" key="11">
    <source>
        <dbReference type="ARBA" id="ARBA00082203"/>
    </source>
</evidence>
<dbReference type="InterPro" id="IPR057763">
    <property type="entry name" value="UBL_USP40"/>
</dbReference>
<evidence type="ECO:0000256" key="7">
    <source>
        <dbReference type="ARBA" id="ARBA00022807"/>
    </source>
</evidence>
<dbReference type="EMBL" id="CM001287">
    <property type="protein sequence ID" value="EHH55262.1"/>
    <property type="molecule type" value="Genomic_DNA"/>
</dbReference>
<evidence type="ECO:0000256" key="1">
    <source>
        <dbReference type="ARBA" id="ARBA00000707"/>
    </source>
</evidence>
<dbReference type="InterPro" id="IPR038765">
    <property type="entry name" value="Papain-like_cys_pep_sf"/>
</dbReference>
<dbReference type="GO" id="GO:0016579">
    <property type="term" value="P:protein deubiquitination"/>
    <property type="evidence" value="ECO:0007669"/>
    <property type="project" value="InterPro"/>
</dbReference>
<keyword evidence="4" id="KW-0645">Protease</keyword>
<dbReference type="InterPro" id="IPR001394">
    <property type="entry name" value="Peptidase_C19_UCH"/>
</dbReference>
<comment type="catalytic activity">
    <reaction evidence="1">
        <text>Thiol-dependent hydrolysis of ester, thioester, amide, peptide and isopeptide bonds formed by the C-terminal Gly of ubiquitin (a 76-residue protein attached to proteins as an intracellular targeting signal).</text>
        <dbReference type="EC" id="3.4.19.12"/>
    </reaction>
</comment>
<evidence type="ECO:0000256" key="2">
    <source>
        <dbReference type="ARBA" id="ARBA00009085"/>
    </source>
</evidence>
<dbReference type="eggNOG" id="KOG1863">
    <property type="taxonomic scope" value="Eukaryota"/>
</dbReference>
<evidence type="ECO:0000256" key="5">
    <source>
        <dbReference type="ARBA" id="ARBA00022786"/>
    </source>
</evidence>
<evidence type="ECO:0000256" key="6">
    <source>
        <dbReference type="ARBA" id="ARBA00022801"/>
    </source>
</evidence>
<dbReference type="MEROPS" id="C19.069"/>
<evidence type="ECO:0000256" key="4">
    <source>
        <dbReference type="ARBA" id="ARBA00022670"/>
    </source>
</evidence>
<dbReference type="InterPro" id="IPR050164">
    <property type="entry name" value="Peptidase_C19"/>
</dbReference>
<dbReference type="Gene3D" id="3.90.70.10">
    <property type="entry name" value="Cysteine proteinases"/>
    <property type="match status" value="2"/>
</dbReference>
<dbReference type="FunFam" id="3.90.70.10:FF:000101">
    <property type="entry name" value="Ubiquitin specific peptidase 40"/>
    <property type="match status" value="1"/>
</dbReference>
<dbReference type="GO" id="GO:0006508">
    <property type="term" value="P:proteolysis"/>
    <property type="evidence" value="ECO:0007669"/>
    <property type="project" value="UniProtKB-KW"/>
</dbReference>
<dbReference type="PROSITE" id="PS00972">
    <property type="entry name" value="USP_1"/>
    <property type="match status" value="1"/>
</dbReference>
<dbReference type="GO" id="GO:0005634">
    <property type="term" value="C:nucleus"/>
    <property type="evidence" value="ECO:0007669"/>
    <property type="project" value="TreeGrafter"/>
</dbReference>
<dbReference type="CDD" id="cd02659">
    <property type="entry name" value="peptidase_C19C"/>
    <property type="match status" value="1"/>
</dbReference>
<feature type="region of interest" description="Disordered" evidence="12">
    <location>
        <begin position="1096"/>
        <end position="1143"/>
    </location>
</feature>
<dbReference type="SUPFAM" id="SSF54001">
    <property type="entry name" value="Cysteine proteinases"/>
    <property type="match status" value="1"/>
</dbReference>
<dbReference type="GO" id="GO:0005829">
    <property type="term" value="C:cytosol"/>
    <property type="evidence" value="ECO:0007669"/>
    <property type="project" value="TreeGrafter"/>
</dbReference>
<dbReference type="FunFam" id="3.90.70.10:FF:000043">
    <property type="entry name" value="Ubiquitin carboxyl-terminal hydrolase 40"/>
    <property type="match status" value="1"/>
</dbReference>
<dbReference type="InterPro" id="IPR028889">
    <property type="entry name" value="USP"/>
</dbReference>
<dbReference type="PANTHER" id="PTHR24006:SF842">
    <property type="entry name" value="UBIQUITIN CARBOXYL-TERMINAL HYDROLASE 40"/>
    <property type="match status" value="1"/>
</dbReference>
<evidence type="ECO:0000256" key="10">
    <source>
        <dbReference type="ARBA" id="ARBA00078954"/>
    </source>
</evidence>
<dbReference type="AlphaFoldDB" id="G7PKC1"/>
<dbReference type="Pfam" id="PF25822">
    <property type="entry name" value="UBL_USP40"/>
    <property type="match status" value="1"/>
</dbReference>
<feature type="non-terminal residue" evidence="14">
    <location>
        <position position="1"/>
    </location>
</feature>
<dbReference type="EC" id="3.4.19.12" evidence="3"/>
<keyword evidence="5" id="KW-0833">Ubl conjugation pathway</keyword>
<reference evidence="14" key="1">
    <citation type="journal article" date="2011" name="Nat. Biotechnol.">
        <title>Genome sequencing and comparison of two nonhuman primate animal models, the cynomolgus and Chinese rhesus macaques.</title>
        <authorList>
            <person name="Yan G."/>
            <person name="Zhang G."/>
            <person name="Fang X."/>
            <person name="Zhang Y."/>
            <person name="Li C."/>
            <person name="Ling F."/>
            <person name="Cooper D.N."/>
            <person name="Li Q."/>
            <person name="Li Y."/>
            <person name="van Gool A.J."/>
            <person name="Du H."/>
            <person name="Chen J."/>
            <person name="Chen R."/>
            <person name="Zhang P."/>
            <person name="Huang Z."/>
            <person name="Thompson J.R."/>
            <person name="Meng Y."/>
            <person name="Bai Y."/>
            <person name="Wang J."/>
            <person name="Zhuo M."/>
            <person name="Wang T."/>
            <person name="Huang Y."/>
            <person name="Wei L."/>
            <person name="Li J."/>
            <person name="Wang Z."/>
            <person name="Hu H."/>
            <person name="Yang P."/>
            <person name="Le L."/>
            <person name="Stenson P.D."/>
            <person name="Li B."/>
            <person name="Liu X."/>
            <person name="Ball E.V."/>
            <person name="An N."/>
            <person name="Huang Q."/>
            <person name="Zhang Y."/>
            <person name="Fan W."/>
            <person name="Zhang X."/>
            <person name="Li Y."/>
            <person name="Wang W."/>
            <person name="Katze M.G."/>
            <person name="Su B."/>
            <person name="Nielsen R."/>
            <person name="Yang H."/>
            <person name="Wang J."/>
            <person name="Wang X."/>
            <person name="Wang J."/>
        </authorList>
    </citation>
    <scope>NUCLEOTIDE SEQUENCE [LARGE SCALE GENOMIC DNA]</scope>
    <source>
        <strain evidence="14">CE-4</strain>
    </source>
</reference>
<dbReference type="PANTHER" id="PTHR24006">
    <property type="entry name" value="UBIQUITIN CARBOXYL-TERMINAL HYDROLASE"/>
    <property type="match status" value="1"/>
</dbReference>